<dbReference type="InterPro" id="IPR029033">
    <property type="entry name" value="His_PPase_superfam"/>
</dbReference>
<evidence type="ECO:0000256" key="2">
    <source>
        <dbReference type="PIRSR" id="PIRSR613078-1"/>
    </source>
</evidence>
<proteinExistence type="predicted"/>
<dbReference type="STRING" id="1069536.SINU_10765"/>
<dbReference type="Pfam" id="PF00300">
    <property type="entry name" value="His_Phos_1"/>
    <property type="match status" value="1"/>
</dbReference>
<dbReference type="EMBL" id="AFVQ02000152">
    <property type="protein sequence ID" value="KLI01940.1"/>
    <property type="molecule type" value="Genomic_DNA"/>
</dbReference>
<name>A0A0U1QM99_9BACL</name>
<dbReference type="InterPro" id="IPR051695">
    <property type="entry name" value="Phosphoglycerate_Mutase"/>
</dbReference>
<dbReference type="GO" id="GO:0005829">
    <property type="term" value="C:cytosol"/>
    <property type="evidence" value="ECO:0007669"/>
    <property type="project" value="TreeGrafter"/>
</dbReference>
<dbReference type="RefSeq" id="WP_010026209.1">
    <property type="nucleotide sequence ID" value="NZ_AFVQ02000152.1"/>
</dbReference>
<dbReference type="GO" id="GO:0004331">
    <property type="term" value="F:fructose-2,6-bisphosphate 2-phosphatase activity"/>
    <property type="evidence" value="ECO:0007669"/>
    <property type="project" value="TreeGrafter"/>
</dbReference>
<feature type="active site" description="Tele-phosphohistidine intermediate" evidence="2">
    <location>
        <position position="9"/>
    </location>
</feature>
<accession>A0A0U1QM99</accession>
<dbReference type="PIRSF" id="PIRSF000709">
    <property type="entry name" value="6PFK_2-Ptase"/>
    <property type="match status" value="1"/>
</dbReference>
<dbReference type="AlphaFoldDB" id="A0A0U1QM99"/>
<dbReference type="SUPFAM" id="SSF53254">
    <property type="entry name" value="Phosphoglycerate mutase-like"/>
    <property type="match status" value="1"/>
</dbReference>
<dbReference type="Proteomes" id="UP000035553">
    <property type="component" value="Unassembled WGS sequence"/>
</dbReference>
<dbReference type="PANTHER" id="PTHR46517">
    <property type="entry name" value="FRUCTOSE-2,6-BISPHOSPHATASE TIGAR"/>
    <property type="match status" value="1"/>
</dbReference>
<sequence length="216" mass="24077">MKSIYFVRHGRTLFNQLWKVQGISDTPLTELGERKAAELGTRIKAEKITFDGAYSSDLGRTRRTSRLILDHSANPELIPVETTDLREVSFGQFEGDPNDSMWEAASEAVGDSELRGDSPDELKIKALDGLKRLDTTGLAENFEDVKTRIRSILSVMAHSDEQNILAVSHGLYISCLIYLLSDAKIHVSSIENTSVTKVIFENGVFKIAYIGRTENL</sequence>
<evidence type="ECO:0000256" key="1">
    <source>
        <dbReference type="ARBA" id="ARBA00022801"/>
    </source>
</evidence>
<dbReference type="Gene3D" id="3.40.50.1240">
    <property type="entry name" value="Phosphoglycerate mutase-like"/>
    <property type="match status" value="1"/>
</dbReference>
<dbReference type="PANTHER" id="PTHR46517:SF1">
    <property type="entry name" value="FRUCTOSE-2,6-BISPHOSPHATASE TIGAR"/>
    <property type="match status" value="1"/>
</dbReference>
<feature type="binding site" evidence="3">
    <location>
        <begin position="8"/>
        <end position="15"/>
    </location>
    <ligand>
        <name>substrate</name>
    </ligand>
</feature>
<feature type="active site" description="Proton donor/acceptor" evidence="2">
    <location>
        <position position="87"/>
    </location>
</feature>
<evidence type="ECO:0000313" key="5">
    <source>
        <dbReference type="Proteomes" id="UP000035553"/>
    </source>
</evidence>
<dbReference type="GO" id="GO:0043456">
    <property type="term" value="P:regulation of pentose-phosphate shunt"/>
    <property type="evidence" value="ECO:0007669"/>
    <property type="project" value="TreeGrafter"/>
</dbReference>
<dbReference type="GO" id="GO:0045820">
    <property type="term" value="P:negative regulation of glycolytic process"/>
    <property type="evidence" value="ECO:0007669"/>
    <property type="project" value="TreeGrafter"/>
</dbReference>
<dbReference type="SMART" id="SM00855">
    <property type="entry name" value="PGAM"/>
    <property type="match status" value="1"/>
</dbReference>
<keyword evidence="5" id="KW-1185">Reference proteome</keyword>
<organism evidence="4 5">
    <name type="scientific">Sporolactobacillus inulinus CASD</name>
    <dbReference type="NCBI Taxonomy" id="1069536"/>
    <lineage>
        <taxon>Bacteria</taxon>
        <taxon>Bacillati</taxon>
        <taxon>Bacillota</taxon>
        <taxon>Bacilli</taxon>
        <taxon>Bacillales</taxon>
        <taxon>Sporolactobacillaceae</taxon>
        <taxon>Sporolactobacillus</taxon>
    </lineage>
</organism>
<comment type="caution">
    <text evidence="4">The sequence shown here is derived from an EMBL/GenBank/DDBJ whole genome shotgun (WGS) entry which is preliminary data.</text>
</comment>
<dbReference type="InterPro" id="IPR013078">
    <property type="entry name" value="His_Pase_superF_clade-1"/>
</dbReference>
<protein>
    <submittedName>
        <fullName evidence="4">Phosphoglycerate mutase</fullName>
    </submittedName>
</protein>
<reference evidence="4 5" key="1">
    <citation type="journal article" date="2011" name="J. Bacteriol.">
        <title>Draft genome sequence of Sporolactobacillus inulinus strain CASD, an efficient D-lactic acid-producing bacterium with high-concentration lactate tolerance capability.</title>
        <authorList>
            <person name="Yu B."/>
            <person name="Su F."/>
            <person name="Wang L."/>
            <person name="Xu K."/>
            <person name="Zhao B."/>
            <person name="Xu P."/>
        </authorList>
    </citation>
    <scope>NUCLEOTIDE SEQUENCE [LARGE SCALE GENOMIC DNA]</scope>
    <source>
        <strain evidence="4 5">CASD</strain>
    </source>
</reference>
<evidence type="ECO:0000256" key="3">
    <source>
        <dbReference type="PIRSR" id="PIRSR613078-2"/>
    </source>
</evidence>
<gene>
    <name evidence="4" type="ORF">SINU_10765</name>
</gene>
<keyword evidence="1" id="KW-0378">Hydrolase</keyword>
<feature type="binding site" evidence="3">
    <location>
        <position position="60"/>
    </location>
    <ligand>
        <name>substrate</name>
    </ligand>
</feature>
<evidence type="ECO:0000313" key="4">
    <source>
        <dbReference type="EMBL" id="KLI01940.1"/>
    </source>
</evidence>
<dbReference type="OrthoDB" id="9782128at2"/>
<dbReference type="CDD" id="cd07067">
    <property type="entry name" value="HP_PGM_like"/>
    <property type="match status" value="1"/>
</dbReference>